<dbReference type="PANTHER" id="PTHR48207:SF3">
    <property type="entry name" value="SUCCINATE--HYDROXYMETHYLGLUTARATE COA-TRANSFERASE"/>
    <property type="match status" value="1"/>
</dbReference>
<dbReference type="GO" id="GO:0008410">
    <property type="term" value="F:CoA-transferase activity"/>
    <property type="evidence" value="ECO:0007669"/>
    <property type="project" value="TreeGrafter"/>
</dbReference>
<evidence type="ECO:0000313" key="2">
    <source>
        <dbReference type="EMBL" id="AYO30192.1"/>
    </source>
</evidence>
<dbReference type="RefSeq" id="WP_122014436.1">
    <property type="nucleotide sequence ID" value="NZ_CP033169.1"/>
</dbReference>
<dbReference type="InterPro" id="IPR003673">
    <property type="entry name" value="CoA-Trfase_fam_III"/>
</dbReference>
<accession>A0A3G2R476</accession>
<dbReference type="KEGG" id="bacg:D2962_05800"/>
<dbReference type="InterPro" id="IPR044855">
    <property type="entry name" value="CoA-Trfase_III_dom3_sf"/>
</dbReference>
<name>A0A3G2R476_9FIRM</name>
<keyword evidence="1 2" id="KW-0808">Transferase</keyword>
<dbReference type="Gene3D" id="3.40.50.10540">
    <property type="entry name" value="Crotonobetainyl-coa:carnitine coa-transferase, domain 1"/>
    <property type="match status" value="1"/>
</dbReference>
<keyword evidence="3" id="KW-1185">Reference proteome</keyword>
<evidence type="ECO:0000256" key="1">
    <source>
        <dbReference type="ARBA" id="ARBA00022679"/>
    </source>
</evidence>
<dbReference type="PANTHER" id="PTHR48207">
    <property type="entry name" value="SUCCINATE--HYDROXYMETHYLGLUTARATE COA-TRANSFERASE"/>
    <property type="match status" value="1"/>
</dbReference>
<dbReference type="Gene3D" id="3.30.1540.10">
    <property type="entry name" value="formyl-coa transferase, domain 3"/>
    <property type="match status" value="1"/>
</dbReference>
<dbReference type="EMBL" id="CP033169">
    <property type="protein sequence ID" value="AYO30192.1"/>
    <property type="molecule type" value="Genomic_DNA"/>
</dbReference>
<dbReference type="AlphaFoldDB" id="A0A3G2R476"/>
<dbReference type="Proteomes" id="UP000280960">
    <property type="component" value="Chromosome"/>
</dbReference>
<protein>
    <submittedName>
        <fullName evidence="2">CoA transferase</fullName>
    </submittedName>
</protein>
<evidence type="ECO:0000313" key="3">
    <source>
        <dbReference type="Proteomes" id="UP000280960"/>
    </source>
</evidence>
<dbReference type="InterPro" id="IPR023606">
    <property type="entry name" value="CoA-Trfase_III_dom_1_sf"/>
</dbReference>
<dbReference type="Pfam" id="PF02515">
    <property type="entry name" value="CoA_transf_3"/>
    <property type="match status" value="1"/>
</dbReference>
<sequence>MLPLSEVKVLDLSRVLAGPYCSMILADLGADVVKVEMPKKGDDSRAFGPFVNGESAYFMSINRNKKSITLNLKAPKGKEIFKNLVKKFDVVLENFRPGTMERLGLGYDVLKKINPGLIYAACSGYGQTGPYTDRPAYDAVIQAMGGLMSITGFPEGRPTRVGASIADITAGLFTTIGIMAALVKRKSTGEGDMVDIAMLDSIVAVLENAIARYEITGKVPGPIGNRHPSITPFESFRVSDGEIMVAVGNDDLWAKFCQAIDKPELIDEPKFKINPQRVENYDALKPILQSVMAQKSVDEWILILEKAGVPCSPINTIDRVVNHPQVMARDMIVKIHHPTAGEIKIPGSPLKFNNAKVIFNPAPILGQHTDEILKELLNMNENEINMLRNNEII</sequence>
<organism evidence="2 3">
    <name type="scientific">Biomaibacter acetigenes</name>
    <dbReference type="NCBI Taxonomy" id="2316383"/>
    <lineage>
        <taxon>Bacteria</taxon>
        <taxon>Bacillati</taxon>
        <taxon>Bacillota</taxon>
        <taxon>Clostridia</taxon>
        <taxon>Thermosediminibacterales</taxon>
        <taxon>Tepidanaerobacteraceae</taxon>
        <taxon>Biomaibacter</taxon>
    </lineage>
</organism>
<reference evidence="2 3" key="1">
    <citation type="submission" date="2018-10" db="EMBL/GenBank/DDBJ databases">
        <authorList>
            <person name="Zhang X."/>
        </authorList>
    </citation>
    <scope>NUCLEOTIDE SEQUENCE [LARGE SCALE GENOMIC DNA]</scope>
    <source>
        <strain evidence="2 3">SK-G1</strain>
    </source>
</reference>
<gene>
    <name evidence="2" type="ORF">D2962_05800</name>
</gene>
<proteinExistence type="predicted"/>
<dbReference type="InterPro" id="IPR050483">
    <property type="entry name" value="CoA-transferase_III_domain"/>
</dbReference>
<dbReference type="SUPFAM" id="SSF89796">
    <property type="entry name" value="CoA-transferase family III (CaiB/BaiF)"/>
    <property type="match status" value="1"/>
</dbReference>